<name>A0ABT8KJJ0_9BACT</name>
<keyword evidence="3" id="KW-1185">Reference proteome</keyword>
<keyword evidence="1" id="KW-0472">Membrane</keyword>
<reference evidence="2" key="1">
    <citation type="submission" date="2023-06" db="EMBL/GenBank/DDBJ databases">
        <title>Genomic of Parafulvivirga corallium.</title>
        <authorList>
            <person name="Wang G."/>
        </authorList>
    </citation>
    <scope>NUCLEOTIDE SEQUENCE</scope>
    <source>
        <strain evidence="2">BMA10</strain>
    </source>
</reference>
<evidence type="ECO:0000313" key="2">
    <source>
        <dbReference type="EMBL" id="MDN5200870.1"/>
    </source>
</evidence>
<dbReference type="Proteomes" id="UP001172082">
    <property type="component" value="Unassembled WGS sequence"/>
</dbReference>
<keyword evidence="1" id="KW-0812">Transmembrane</keyword>
<keyword evidence="1" id="KW-1133">Transmembrane helix</keyword>
<feature type="transmembrane region" description="Helical" evidence="1">
    <location>
        <begin position="34"/>
        <end position="51"/>
    </location>
</feature>
<dbReference type="RefSeq" id="WP_346750900.1">
    <property type="nucleotide sequence ID" value="NZ_JAUJEA010000002.1"/>
</dbReference>
<comment type="caution">
    <text evidence="2">The sequence shown here is derived from an EMBL/GenBank/DDBJ whole genome shotgun (WGS) entry which is preliminary data.</text>
</comment>
<gene>
    <name evidence="2" type="ORF">QQ008_05845</name>
</gene>
<dbReference type="Pfam" id="PF18936">
    <property type="entry name" value="DUF5684"/>
    <property type="match status" value="1"/>
</dbReference>
<dbReference type="EMBL" id="JAUJEA010000002">
    <property type="protein sequence ID" value="MDN5200870.1"/>
    <property type="molecule type" value="Genomic_DNA"/>
</dbReference>
<feature type="transmembrane region" description="Helical" evidence="1">
    <location>
        <begin position="87"/>
        <end position="106"/>
    </location>
</feature>
<organism evidence="2 3">
    <name type="scientific">Splendidivirga corallicola</name>
    <dbReference type="NCBI Taxonomy" id="3051826"/>
    <lineage>
        <taxon>Bacteria</taxon>
        <taxon>Pseudomonadati</taxon>
        <taxon>Bacteroidota</taxon>
        <taxon>Cytophagia</taxon>
        <taxon>Cytophagales</taxon>
        <taxon>Splendidivirgaceae</taxon>
        <taxon>Splendidivirga</taxon>
    </lineage>
</organism>
<feature type="transmembrane region" description="Helical" evidence="1">
    <location>
        <begin position="6"/>
        <end position="27"/>
    </location>
</feature>
<feature type="transmembrane region" description="Helical" evidence="1">
    <location>
        <begin position="57"/>
        <end position="75"/>
    </location>
</feature>
<accession>A0ABT8KJJ0</accession>
<protein>
    <submittedName>
        <fullName evidence="2">DUF5684 domain-containing protein</fullName>
    </submittedName>
</protein>
<dbReference type="InterPro" id="IPR043739">
    <property type="entry name" value="DUF5684"/>
</dbReference>
<sequence>MESGVFFVLAFVIGLVVLMIASMWKIFEKAGKPGWAAIIPIYNTIILLEIAKKPWWWFLLMLIPYLGVIWSIWTWNMVVKNFGRTEGFTVGVILLSFIFIPILAFGDDKYIGTEAPSNPNILDANV</sequence>
<evidence type="ECO:0000256" key="1">
    <source>
        <dbReference type="SAM" id="Phobius"/>
    </source>
</evidence>
<evidence type="ECO:0000313" key="3">
    <source>
        <dbReference type="Proteomes" id="UP001172082"/>
    </source>
</evidence>
<proteinExistence type="predicted"/>